<protein>
    <submittedName>
        <fullName evidence="1">Uncharacterized protein</fullName>
    </submittedName>
</protein>
<comment type="caution">
    <text evidence="1">The sequence shown here is derived from an EMBL/GenBank/DDBJ whole genome shotgun (WGS) entry which is preliminary data.</text>
</comment>
<reference evidence="1" key="2">
    <citation type="submission" date="2020-11" db="EMBL/GenBank/DDBJ databases">
        <authorList>
            <person name="McCartney M.A."/>
            <person name="Auch B."/>
            <person name="Kono T."/>
            <person name="Mallez S."/>
            <person name="Becker A."/>
            <person name="Gohl D.M."/>
            <person name="Silverstein K.A.T."/>
            <person name="Koren S."/>
            <person name="Bechman K.B."/>
            <person name="Herman A."/>
            <person name="Abrahante J.E."/>
            <person name="Garbe J."/>
        </authorList>
    </citation>
    <scope>NUCLEOTIDE SEQUENCE</scope>
    <source>
        <strain evidence="1">Duluth1</strain>
        <tissue evidence="1">Whole animal</tissue>
    </source>
</reference>
<keyword evidence="2" id="KW-1185">Reference proteome</keyword>
<sequence>MYYYNECASFMKENIDKPVTRNDMARIACKAYLKAMSPWNIVSASKKLMSFR</sequence>
<dbReference type="EMBL" id="JAIWYP010000015">
    <property type="protein sequence ID" value="KAH3701736.1"/>
    <property type="molecule type" value="Genomic_DNA"/>
</dbReference>
<name>A0A9D3YKM8_DREPO</name>
<accession>A0A9D3YKM8</accession>
<evidence type="ECO:0000313" key="1">
    <source>
        <dbReference type="EMBL" id="KAH3701736.1"/>
    </source>
</evidence>
<gene>
    <name evidence="1" type="ORF">DPMN_076730</name>
</gene>
<evidence type="ECO:0000313" key="2">
    <source>
        <dbReference type="Proteomes" id="UP000828390"/>
    </source>
</evidence>
<dbReference type="Proteomes" id="UP000828390">
    <property type="component" value="Unassembled WGS sequence"/>
</dbReference>
<organism evidence="1 2">
    <name type="scientific">Dreissena polymorpha</name>
    <name type="common">Zebra mussel</name>
    <name type="synonym">Mytilus polymorpha</name>
    <dbReference type="NCBI Taxonomy" id="45954"/>
    <lineage>
        <taxon>Eukaryota</taxon>
        <taxon>Metazoa</taxon>
        <taxon>Spiralia</taxon>
        <taxon>Lophotrochozoa</taxon>
        <taxon>Mollusca</taxon>
        <taxon>Bivalvia</taxon>
        <taxon>Autobranchia</taxon>
        <taxon>Heteroconchia</taxon>
        <taxon>Euheterodonta</taxon>
        <taxon>Imparidentia</taxon>
        <taxon>Neoheterodontei</taxon>
        <taxon>Myida</taxon>
        <taxon>Dreissenoidea</taxon>
        <taxon>Dreissenidae</taxon>
        <taxon>Dreissena</taxon>
    </lineage>
</organism>
<reference evidence="1" key="1">
    <citation type="journal article" date="2019" name="bioRxiv">
        <title>The Genome of the Zebra Mussel, Dreissena polymorpha: A Resource for Invasive Species Research.</title>
        <authorList>
            <person name="McCartney M.A."/>
            <person name="Auch B."/>
            <person name="Kono T."/>
            <person name="Mallez S."/>
            <person name="Zhang Y."/>
            <person name="Obille A."/>
            <person name="Becker A."/>
            <person name="Abrahante J.E."/>
            <person name="Garbe J."/>
            <person name="Badalamenti J.P."/>
            <person name="Herman A."/>
            <person name="Mangelson H."/>
            <person name="Liachko I."/>
            <person name="Sullivan S."/>
            <person name="Sone E.D."/>
            <person name="Koren S."/>
            <person name="Silverstein K.A.T."/>
            <person name="Beckman K.B."/>
            <person name="Gohl D.M."/>
        </authorList>
    </citation>
    <scope>NUCLEOTIDE SEQUENCE</scope>
    <source>
        <strain evidence="1">Duluth1</strain>
        <tissue evidence="1">Whole animal</tissue>
    </source>
</reference>
<dbReference type="AlphaFoldDB" id="A0A9D3YKM8"/>
<proteinExistence type="predicted"/>